<feature type="region of interest" description="Disordered" evidence="2">
    <location>
        <begin position="905"/>
        <end position="924"/>
    </location>
</feature>
<dbReference type="EMBL" id="WEIS01057152">
    <property type="protein sequence ID" value="NWI67345.1"/>
    <property type="molecule type" value="Genomic_DNA"/>
</dbReference>
<dbReference type="Gene3D" id="2.170.270.10">
    <property type="entry name" value="SET domain"/>
    <property type="match status" value="1"/>
</dbReference>
<feature type="compositionally biased region" description="Acidic residues" evidence="2">
    <location>
        <begin position="70"/>
        <end position="80"/>
    </location>
</feature>
<feature type="region of interest" description="Disordered" evidence="2">
    <location>
        <begin position="845"/>
        <end position="882"/>
    </location>
</feature>
<dbReference type="GO" id="GO:0034967">
    <property type="term" value="C:Set3 complex"/>
    <property type="evidence" value="ECO:0007669"/>
    <property type="project" value="TreeGrafter"/>
</dbReference>
<feature type="non-terminal residue" evidence="4">
    <location>
        <position position="1"/>
    </location>
</feature>
<feature type="compositionally biased region" description="Low complexity" evidence="2">
    <location>
        <begin position="1135"/>
        <end position="1178"/>
    </location>
</feature>
<dbReference type="SUPFAM" id="SSF82199">
    <property type="entry name" value="SET domain"/>
    <property type="match status" value="1"/>
</dbReference>
<feature type="compositionally biased region" description="Polar residues" evidence="2">
    <location>
        <begin position="1356"/>
        <end position="1373"/>
    </location>
</feature>
<evidence type="ECO:0000313" key="5">
    <source>
        <dbReference type="Proteomes" id="UP000660247"/>
    </source>
</evidence>
<reference evidence="4" key="1">
    <citation type="submission" date="2019-10" db="EMBL/GenBank/DDBJ databases">
        <title>Bird 10,000 Genomes (B10K) Project - Family phase.</title>
        <authorList>
            <person name="Zhang G."/>
        </authorList>
    </citation>
    <scope>NUCLEOTIDE SEQUENCE</scope>
    <source>
        <strain evidence="4">B10K-DU-002-69</strain>
        <tissue evidence="4">Muscle</tissue>
    </source>
</reference>
<dbReference type="InterPro" id="IPR001214">
    <property type="entry name" value="SET_dom"/>
</dbReference>
<feature type="region of interest" description="Disordered" evidence="2">
    <location>
        <begin position="1053"/>
        <end position="1178"/>
    </location>
</feature>
<feature type="region of interest" description="Disordered" evidence="2">
    <location>
        <begin position="1202"/>
        <end position="1317"/>
    </location>
</feature>
<sequence>PESVEASPAVSEKNVYSSHGYGATQKHSYRGLPYADHNYGAPPPPTPPASPPVQTIIPRAELNGLHSPDEENSGDSESSSEGESIPTWCHCSVSQDGFLLKCEKCRGMSRGKVIRLRRRKQDNVSGGDSSATESWDEELSPSTVLYTATQHTPTSITLTVNRVRRSKPKKRKRSTEKARTAPKAKKIKVCGVRQGCCSSHQMLCGPAVGCCVENQPAQVWSVRALILCFTFLFHKFVSPLLDRLKRLLGLLLKTFGLNSYILLWFLLQLQLGRVTRVQKHRKILRAARDLALDTLIIEYRGKVMLRQQFEVNGHFFKKPYPFVLFYSKFNGVEMCVDARTFGNDARFIRRSCTPNAEVRHVIADGMIHLCIYAVATIAKDTEVTIAFDYEYNICNYKVDCACHKGNRNCPVQKRSPNAAEHLPPPVLGTLLGAETRRRKARRKELEMEQQGIASDENSSQQTEEVPEGPAAVSDNEVAEKEEKQEGEKEEPADEQGALVHSRRANRKVEAIMHMFENLEKRKRRREQPSDRNSTDTEINVNSEVPEVEEVKTETPETEDGSSALSAAPSNVSNSNSSTGVNTRRSSQVADAVPEKTVTKPTPAKPSRPRPKSRFSRYRTSSAQRLRRQKQASSQQAELSQAVPEEGSTASLVTATDVSNVEGPGEGRQLTGSDPTAILAAGSQSNRAAVKYPKTKKYLVTEWLNDKAEKQECPIECPLRITTDPTVLATTLNMLPGLIHSPLICTTPKHYIRFGSPFNPERRRRPFLLDGIYSSCKKRWIKQALEEGMTQTSPAPQENRTQCLYQSNENSSSSSICKDDTDLLSPLKKWKSRYLMEQNVKKLLRPLSPVTPPPPVPSVPGSASPQLATPCSSLPGEEESRNGYGMMFSPIPSLAASRCNTPLQFENVSSPESSPAHRPESMSPELCLRSDVDSKGGYLDSSTNSCPERPSLLSFGSSDLAPQPSINSTSEMNFPGKSGEAQMLLRSSDQAFRTEFNLMYAFSPLNAMPRVDGLLRGSAPVGERKPMNSEAGSCSSPAEGYFSRHESGLLKETVHGSMSPCGERACEGVRSAPQNPPQRKKASIHVSLLEYRKRKQEAKEGGDSVRCTGTPTRQGSSGSVTDTDGNSLPGSVVRTPSSPQSGFSPSHSSLPHVEDVSPPDSRGASSSSSLSKSQENISSRWMVPTSVERLREGRGILEKVLRSGAKVSQRNESSPTCDSAVERDADTAGGDTPEAHKGPAVYSPSRYSYQLLQSDSPQAESQSLLQQSSSPYRGHLTPSPGYSYRAAAQRTGHSLPHGSSETSLSSTSYSSPAHSVSTDSSALFAGNSGYYSSQQHSGSTSSSLLKKSCPAAASPAQQTAVDSLSSESGSQPCTGASGSASAPQSARSLQSDLRTISLPSSGQSVLYQGSRGAVISSAQHYPHRGGSSVHQYRLQQLQGSGVKTQTGLS</sequence>
<feature type="region of interest" description="Disordered" evidence="2">
    <location>
        <begin position="1"/>
        <end position="85"/>
    </location>
</feature>
<feature type="compositionally biased region" description="Pro residues" evidence="2">
    <location>
        <begin position="41"/>
        <end position="51"/>
    </location>
</feature>
<keyword evidence="1" id="KW-0156">Chromatin regulator</keyword>
<dbReference type="GO" id="GO:0006355">
    <property type="term" value="P:regulation of DNA-templated transcription"/>
    <property type="evidence" value="ECO:0007669"/>
    <property type="project" value="TreeGrafter"/>
</dbReference>
<dbReference type="OrthoDB" id="1928087at2759"/>
<feature type="compositionally biased region" description="Pro residues" evidence="2">
    <location>
        <begin position="848"/>
        <end position="857"/>
    </location>
</feature>
<feature type="non-terminal residue" evidence="4">
    <location>
        <position position="1448"/>
    </location>
</feature>
<dbReference type="GO" id="GO:0070210">
    <property type="term" value="C:Rpd3L-Expanded complex"/>
    <property type="evidence" value="ECO:0007669"/>
    <property type="project" value="TreeGrafter"/>
</dbReference>
<dbReference type="Proteomes" id="UP000660247">
    <property type="component" value="Unassembled WGS sequence"/>
</dbReference>
<feature type="compositionally biased region" description="Polar residues" evidence="2">
    <location>
        <begin position="451"/>
        <end position="463"/>
    </location>
</feature>
<feature type="region of interest" description="Disordered" evidence="2">
    <location>
        <begin position="518"/>
        <end position="649"/>
    </location>
</feature>
<feature type="compositionally biased region" description="Polar residues" evidence="2">
    <location>
        <begin position="1106"/>
        <end position="1128"/>
    </location>
</feature>
<feature type="compositionally biased region" description="Low complexity" evidence="2">
    <location>
        <begin position="1260"/>
        <end position="1269"/>
    </location>
</feature>
<name>A0A851DDH9_TODME</name>
<protein>
    <submittedName>
        <fullName evidence="4">SETD5 protein</fullName>
    </submittedName>
</protein>
<feature type="domain" description="SET" evidence="3">
    <location>
        <begin position="267"/>
        <end position="388"/>
    </location>
</feature>
<feature type="compositionally biased region" description="Polar residues" evidence="2">
    <location>
        <begin position="1244"/>
        <end position="1259"/>
    </location>
</feature>
<feature type="compositionally biased region" description="Low complexity" evidence="2">
    <location>
        <begin position="630"/>
        <end position="641"/>
    </location>
</feature>
<feature type="region of interest" description="Disordered" evidence="2">
    <location>
        <begin position="1018"/>
        <end position="1039"/>
    </location>
</feature>
<dbReference type="PANTHER" id="PTHR46462:SF1">
    <property type="entry name" value="HISTONE-LYSINE N-METHYLTRANSFERASE SETD5"/>
    <property type="match status" value="1"/>
</dbReference>
<gene>
    <name evidence="4" type="primary">Setd5</name>
    <name evidence="4" type="ORF">TODMEX_R07812</name>
</gene>
<evidence type="ECO:0000259" key="3">
    <source>
        <dbReference type="PROSITE" id="PS50280"/>
    </source>
</evidence>
<feature type="region of interest" description="Disordered" evidence="2">
    <location>
        <begin position="1356"/>
        <end position="1390"/>
    </location>
</feature>
<feature type="compositionally biased region" description="Basic and acidic residues" evidence="2">
    <location>
        <begin position="477"/>
        <end position="486"/>
    </location>
</feature>
<evidence type="ECO:0000256" key="2">
    <source>
        <dbReference type="SAM" id="MobiDB-lite"/>
    </source>
</evidence>
<feature type="compositionally biased region" description="Low complexity" evidence="2">
    <location>
        <begin position="561"/>
        <end position="586"/>
    </location>
</feature>
<feature type="compositionally biased region" description="Low complexity" evidence="2">
    <location>
        <begin position="1375"/>
        <end position="1387"/>
    </location>
</feature>
<dbReference type="GO" id="GO:0006325">
    <property type="term" value="P:chromatin organization"/>
    <property type="evidence" value="ECO:0007669"/>
    <property type="project" value="UniProtKB-KW"/>
</dbReference>
<dbReference type="InterPro" id="IPR046341">
    <property type="entry name" value="SET_dom_sf"/>
</dbReference>
<dbReference type="PROSITE" id="PS50280">
    <property type="entry name" value="SET"/>
    <property type="match status" value="1"/>
</dbReference>
<evidence type="ECO:0000313" key="4">
    <source>
        <dbReference type="EMBL" id="NWI67345.1"/>
    </source>
</evidence>
<feature type="region of interest" description="Disordered" evidence="2">
    <location>
        <begin position="932"/>
        <end position="976"/>
    </location>
</feature>
<dbReference type="Pfam" id="PF00856">
    <property type="entry name" value="SET"/>
    <property type="match status" value="1"/>
</dbReference>
<feature type="compositionally biased region" description="Low complexity" evidence="2">
    <location>
        <begin position="1298"/>
        <end position="1317"/>
    </location>
</feature>
<organism evidence="4 5">
    <name type="scientific">Todus mexicanus</name>
    <name type="common">Puerto Rican tody</name>
    <dbReference type="NCBI Taxonomy" id="135184"/>
    <lineage>
        <taxon>Eukaryota</taxon>
        <taxon>Metazoa</taxon>
        <taxon>Chordata</taxon>
        <taxon>Craniata</taxon>
        <taxon>Vertebrata</taxon>
        <taxon>Euteleostomi</taxon>
        <taxon>Archelosauria</taxon>
        <taxon>Archosauria</taxon>
        <taxon>Dinosauria</taxon>
        <taxon>Saurischia</taxon>
        <taxon>Theropoda</taxon>
        <taxon>Coelurosauria</taxon>
        <taxon>Aves</taxon>
        <taxon>Neognathae</taxon>
        <taxon>Neoaves</taxon>
        <taxon>Telluraves</taxon>
        <taxon>Coraciimorphae</taxon>
        <taxon>Coraciiformes</taxon>
        <taxon>Todidae</taxon>
        <taxon>Todus</taxon>
    </lineage>
</organism>
<proteinExistence type="predicted"/>
<accession>A0A851DDH9</accession>
<evidence type="ECO:0000256" key="1">
    <source>
        <dbReference type="ARBA" id="ARBA00022853"/>
    </source>
</evidence>
<feature type="region of interest" description="Disordered" evidence="2">
    <location>
        <begin position="414"/>
        <end position="506"/>
    </location>
</feature>
<dbReference type="PANTHER" id="PTHR46462">
    <property type="entry name" value="UPSET, ISOFORM A"/>
    <property type="match status" value="1"/>
</dbReference>
<comment type="caution">
    <text evidence="4">The sequence shown here is derived from an EMBL/GenBank/DDBJ whole genome shotgun (WGS) entry which is preliminary data.</text>
</comment>
<feature type="compositionally biased region" description="Basic residues" evidence="2">
    <location>
        <begin position="606"/>
        <end position="616"/>
    </location>
</feature>
<dbReference type="SMART" id="SM00317">
    <property type="entry name" value="SET"/>
    <property type="match status" value="1"/>
</dbReference>
<feature type="compositionally biased region" description="Polar residues" evidence="2">
    <location>
        <begin position="1205"/>
        <end position="1216"/>
    </location>
</feature>
<keyword evidence="5" id="KW-1185">Reference proteome</keyword>